<organism evidence="5 6">
    <name type="scientific">Cohnella cholangitidis</name>
    <dbReference type="NCBI Taxonomy" id="2598458"/>
    <lineage>
        <taxon>Bacteria</taxon>
        <taxon>Bacillati</taxon>
        <taxon>Bacillota</taxon>
        <taxon>Bacilli</taxon>
        <taxon>Bacillales</taxon>
        <taxon>Paenibacillaceae</taxon>
        <taxon>Cohnella</taxon>
    </lineage>
</organism>
<feature type="domain" description="Tail sheath protein subtilisin-like" evidence="2">
    <location>
        <begin position="211"/>
        <end position="372"/>
    </location>
</feature>
<dbReference type="Gene3D" id="2.60.40.4290">
    <property type="match status" value="1"/>
</dbReference>
<proteinExistence type="inferred from homology"/>
<evidence type="ECO:0000259" key="3">
    <source>
        <dbReference type="Pfam" id="PF17481"/>
    </source>
</evidence>
<feature type="domain" description="Phage tail sheath protein-like beta-sandwich" evidence="3">
    <location>
        <begin position="96"/>
        <end position="204"/>
    </location>
</feature>
<sequence>MAGGTWSTTDKPVLPGFYMAFRSAATAAIQPGSRGIAIAPVRAHWGAVNQFVEIVSESDIANAFTRTEENGATAYSSLKLALLGGARKVLAYRLADGNAAAATVTLADSAGTPVNVLKLDAKYTGSRGNDFKVTVQVNPSDSGKKDLKLFEGTTLLRTFTFVGVSIQAAVDEINGDAGNKWITATKLADGNGTLANVSGNALTGCNSGIASIANSEYLNALADFETQDFNVFFLDGVSDSALHSSIAAWVSRIRDEGKGVIAVLGGSAADDTAVDAVSKATSRSATLNHEGIVNVGTGVKLNGTAYSSAQVTAYVAGLIAGQGLSQSTTYAPSPFEDVTRRWPRSEQEQAVRNGVFLLVHDGRLVKALRGINSLVTLREGQNNPWKKIRTIRVMDSINSDLQRTAEDAYIGKVNNTEEGRLALIGACKQYMQSLAQAGVIEAEGYDVYVDTEFTPEPDQVYLKWEARLTDVMEQIFSTFIVR</sequence>
<evidence type="ECO:0000259" key="4">
    <source>
        <dbReference type="Pfam" id="PF17482"/>
    </source>
</evidence>
<dbReference type="Proteomes" id="UP000515679">
    <property type="component" value="Chromosome"/>
</dbReference>
<evidence type="ECO:0000256" key="1">
    <source>
        <dbReference type="ARBA" id="ARBA00008005"/>
    </source>
</evidence>
<dbReference type="Gene3D" id="3.30.1490.450">
    <property type="match status" value="1"/>
</dbReference>
<evidence type="ECO:0000259" key="2">
    <source>
        <dbReference type="Pfam" id="PF04984"/>
    </source>
</evidence>
<evidence type="ECO:0000313" key="5">
    <source>
        <dbReference type="EMBL" id="QMV42964.1"/>
    </source>
</evidence>
<dbReference type="Pfam" id="PF17481">
    <property type="entry name" value="Phage_sheath_domII"/>
    <property type="match status" value="1"/>
</dbReference>
<dbReference type="AlphaFoldDB" id="A0A7G5C180"/>
<dbReference type="Pfam" id="PF17482">
    <property type="entry name" value="Phage_sheath_1C"/>
    <property type="match status" value="1"/>
</dbReference>
<dbReference type="Gene3D" id="3.40.50.11790">
    <property type="match status" value="1"/>
</dbReference>
<feature type="domain" description="Tail sheath protein C-terminal" evidence="4">
    <location>
        <begin position="381"/>
        <end position="480"/>
    </location>
</feature>
<dbReference type="Pfam" id="PF04984">
    <property type="entry name" value="Phage_sheath_1"/>
    <property type="match status" value="1"/>
</dbReference>
<dbReference type="InterPro" id="IPR035089">
    <property type="entry name" value="Phage_sheath_subtilisin"/>
</dbReference>
<dbReference type="Gene3D" id="3.30.1370.220">
    <property type="match status" value="1"/>
</dbReference>
<gene>
    <name evidence="5" type="ORF">FPL14_18555</name>
</gene>
<dbReference type="InterPro" id="IPR020287">
    <property type="entry name" value="Tail_sheath_C"/>
</dbReference>
<evidence type="ECO:0000313" key="6">
    <source>
        <dbReference type="Proteomes" id="UP000515679"/>
    </source>
</evidence>
<reference evidence="5 6" key="1">
    <citation type="submission" date="2019-07" db="EMBL/GenBank/DDBJ databases">
        <authorList>
            <person name="Kim J.K."/>
            <person name="Cheong H.-M."/>
            <person name="Choi Y."/>
            <person name="Hwang K.J."/>
            <person name="Lee S."/>
            <person name="Choi C."/>
        </authorList>
    </citation>
    <scope>NUCLEOTIDE SEQUENCE [LARGE SCALE GENOMIC DNA]</scope>
    <source>
        <strain evidence="5 6">KS 22</strain>
    </source>
</reference>
<keyword evidence="6" id="KW-1185">Reference proteome</keyword>
<dbReference type="EMBL" id="CP041969">
    <property type="protein sequence ID" value="QMV42964.1"/>
    <property type="molecule type" value="Genomic_DNA"/>
</dbReference>
<dbReference type="Gene3D" id="3.30.360.90">
    <property type="match status" value="1"/>
</dbReference>
<dbReference type="RefSeq" id="WP_182299192.1">
    <property type="nucleotide sequence ID" value="NZ_CP041969.1"/>
</dbReference>
<dbReference type="InterPro" id="IPR035326">
    <property type="entry name" value="Beta_sandwich_Seath"/>
</dbReference>
<name>A0A7G5C180_9BACL</name>
<comment type="similarity">
    <text evidence="1">Belongs to the myoviridae tail sheath protein family.</text>
</comment>
<dbReference type="KEGG" id="cchl:FPL14_18555"/>
<protein>
    <submittedName>
        <fullName evidence="5">Phage tail sheath protein</fullName>
    </submittedName>
</protein>
<accession>A0A7G5C180</accession>